<name>A0A6G1IQB5_9PLEO</name>
<dbReference type="InterPro" id="IPR002347">
    <property type="entry name" value="SDR_fam"/>
</dbReference>
<comment type="similarity">
    <text evidence="1">Belongs to the short-chain dehydrogenases/reductases (SDR) family.</text>
</comment>
<keyword evidence="2" id="KW-0560">Oxidoreductase</keyword>
<evidence type="ECO:0000256" key="1">
    <source>
        <dbReference type="ARBA" id="ARBA00006484"/>
    </source>
</evidence>
<dbReference type="SUPFAM" id="SSF51735">
    <property type="entry name" value="NAD(P)-binding Rossmann-fold domains"/>
    <property type="match status" value="1"/>
</dbReference>
<dbReference type="OrthoDB" id="191139at2759"/>
<evidence type="ECO:0000313" key="4">
    <source>
        <dbReference type="Proteomes" id="UP000799291"/>
    </source>
</evidence>
<evidence type="ECO:0000313" key="3">
    <source>
        <dbReference type="EMBL" id="KAF2680436.1"/>
    </source>
</evidence>
<protein>
    <recommendedName>
        <fullName evidence="5">NAD(P)-binding protein</fullName>
    </recommendedName>
</protein>
<dbReference type="Pfam" id="PF00106">
    <property type="entry name" value="adh_short"/>
    <property type="match status" value="1"/>
</dbReference>
<proteinExistence type="inferred from homology"/>
<dbReference type="EMBL" id="MU005596">
    <property type="protein sequence ID" value="KAF2680436.1"/>
    <property type="molecule type" value="Genomic_DNA"/>
</dbReference>
<accession>A0A6G1IQB5</accession>
<dbReference type="Gene3D" id="3.40.50.720">
    <property type="entry name" value="NAD(P)-binding Rossmann-like Domain"/>
    <property type="match status" value="1"/>
</dbReference>
<reference evidence="3" key="1">
    <citation type="journal article" date="2020" name="Stud. Mycol.">
        <title>101 Dothideomycetes genomes: a test case for predicting lifestyles and emergence of pathogens.</title>
        <authorList>
            <person name="Haridas S."/>
            <person name="Albert R."/>
            <person name="Binder M."/>
            <person name="Bloem J."/>
            <person name="Labutti K."/>
            <person name="Salamov A."/>
            <person name="Andreopoulos B."/>
            <person name="Baker S."/>
            <person name="Barry K."/>
            <person name="Bills G."/>
            <person name="Bluhm B."/>
            <person name="Cannon C."/>
            <person name="Castanera R."/>
            <person name="Culley D."/>
            <person name="Daum C."/>
            <person name="Ezra D."/>
            <person name="Gonzalez J."/>
            <person name="Henrissat B."/>
            <person name="Kuo A."/>
            <person name="Liang C."/>
            <person name="Lipzen A."/>
            <person name="Lutzoni F."/>
            <person name="Magnuson J."/>
            <person name="Mondo S."/>
            <person name="Nolan M."/>
            <person name="Ohm R."/>
            <person name="Pangilinan J."/>
            <person name="Park H.-J."/>
            <person name="Ramirez L."/>
            <person name="Alfaro M."/>
            <person name="Sun H."/>
            <person name="Tritt A."/>
            <person name="Yoshinaga Y."/>
            <person name="Zwiers L.-H."/>
            <person name="Turgeon B."/>
            <person name="Goodwin S."/>
            <person name="Spatafora J."/>
            <person name="Crous P."/>
            <person name="Grigoriev I."/>
        </authorList>
    </citation>
    <scope>NUCLEOTIDE SEQUENCE</scope>
    <source>
        <strain evidence="3">CBS 122367</strain>
    </source>
</reference>
<keyword evidence="4" id="KW-1185">Reference proteome</keyword>
<sequence length="103" mass="11375">DVKLTFIHLDLLDNSSVRKVDAEINAIANKIDVLINNTAVAAMKEFSLSKDWVEAHFAANYRGYFLPTNMLSESTVKANGIAINVSSGAYRLAETIIEDPKFN</sequence>
<dbReference type="GO" id="GO:0016491">
    <property type="term" value="F:oxidoreductase activity"/>
    <property type="evidence" value="ECO:0007669"/>
    <property type="project" value="UniProtKB-KW"/>
</dbReference>
<dbReference type="Proteomes" id="UP000799291">
    <property type="component" value="Unassembled WGS sequence"/>
</dbReference>
<dbReference type="AlphaFoldDB" id="A0A6G1IQB5"/>
<dbReference type="PANTHER" id="PTHR24320:SF283">
    <property type="entry name" value="RETINOL DEHYDROGENASE 11"/>
    <property type="match status" value="1"/>
</dbReference>
<feature type="non-terminal residue" evidence="3">
    <location>
        <position position="1"/>
    </location>
</feature>
<feature type="non-terminal residue" evidence="3">
    <location>
        <position position="103"/>
    </location>
</feature>
<dbReference type="PANTHER" id="PTHR24320">
    <property type="entry name" value="RETINOL DEHYDROGENASE"/>
    <property type="match status" value="1"/>
</dbReference>
<dbReference type="InterPro" id="IPR036291">
    <property type="entry name" value="NAD(P)-bd_dom_sf"/>
</dbReference>
<organism evidence="3 4">
    <name type="scientific">Lentithecium fluviatile CBS 122367</name>
    <dbReference type="NCBI Taxonomy" id="1168545"/>
    <lineage>
        <taxon>Eukaryota</taxon>
        <taxon>Fungi</taxon>
        <taxon>Dikarya</taxon>
        <taxon>Ascomycota</taxon>
        <taxon>Pezizomycotina</taxon>
        <taxon>Dothideomycetes</taxon>
        <taxon>Pleosporomycetidae</taxon>
        <taxon>Pleosporales</taxon>
        <taxon>Massarineae</taxon>
        <taxon>Lentitheciaceae</taxon>
        <taxon>Lentithecium</taxon>
    </lineage>
</organism>
<evidence type="ECO:0000256" key="2">
    <source>
        <dbReference type="ARBA" id="ARBA00023002"/>
    </source>
</evidence>
<evidence type="ECO:0008006" key="5">
    <source>
        <dbReference type="Google" id="ProtNLM"/>
    </source>
</evidence>
<gene>
    <name evidence="3" type="ORF">K458DRAFT_248499</name>
</gene>